<evidence type="ECO:0000313" key="2">
    <source>
        <dbReference type="Proteomes" id="UP000734823"/>
    </source>
</evidence>
<accession>A0ABR7L126</accession>
<proteinExistence type="predicted"/>
<reference evidence="1 2" key="1">
    <citation type="submission" date="2020-06" db="EMBL/GenBank/DDBJ databases">
        <title>Actinokineospora xiongansis sp. nov., isolated from soil of Baiyangdian.</title>
        <authorList>
            <person name="Zhang X."/>
        </authorList>
    </citation>
    <scope>NUCLEOTIDE SEQUENCE [LARGE SCALE GENOMIC DNA]</scope>
    <source>
        <strain evidence="1 2">HBU206404</strain>
    </source>
</reference>
<keyword evidence="2" id="KW-1185">Reference proteome</keyword>
<name>A0ABR7L126_9PSEU</name>
<dbReference type="EMBL" id="JABVED010000002">
    <property type="protein sequence ID" value="MBC6446292.1"/>
    <property type="molecule type" value="Genomic_DNA"/>
</dbReference>
<organism evidence="1 2">
    <name type="scientific">Actinokineospora xionganensis</name>
    <dbReference type="NCBI Taxonomy" id="2684470"/>
    <lineage>
        <taxon>Bacteria</taxon>
        <taxon>Bacillati</taxon>
        <taxon>Actinomycetota</taxon>
        <taxon>Actinomycetes</taxon>
        <taxon>Pseudonocardiales</taxon>
        <taxon>Pseudonocardiaceae</taxon>
        <taxon>Actinokineospora</taxon>
    </lineage>
</organism>
<gene>
    <name evidence="1" type="ORF">GPZ80_03765</name>
</gene>
<dbReference type="Proteomes" id="UP000734823">
    <property type="component" value="Unassembled WGS sequence"/>
</dbReference>
<dbReference type="RefSeq" id="WP_187218377.1">
    <property type="nucleotide sequence ID" value="NZ_JABVED010000002.1"/>
</dbReference>
<comment type="caution">
    <text evidence="1">The sequence shown here is derived from an EMBL/GenBank/DDBJ whole genome shotgun (WGS) entry which is preliminary data.</text>
</comment>
<protein>
    <submittedName>
        <fullName evidence="1">Uncharacterized protein</fullName>
    </submittedName>
</protein>
<evidence type="ECO:0000313" key="1">
    <source>
        <dbReference type="EMBL" id="MBC6446292.1"/>
    </source>
</evidence>
<sequence>MSARARTGARLFTVALLAGALVGPLISTVLEDQVNAPADVVTEAPDAAAAMFAAERQGSRVAVASERTPSKEVFANPGGTMTAEYTAVPTKVRRGNTWVPINTAMAKRADGSVGPVAAIGDLSVSGGGTEAPLLRIVKDRRSFALHWSGQLPTPVMSGDKATYPDVMPGVDLVVVAQRSGYQQHLVVKTADAARNPALAKITSLSSPPDCDWRPTKPVSCGRSTRTVRWCSSPRPR</sequence>